<dbReference type="InterPro" id="IPR013324">
    <property type="entry name" value="RNA_pol_sigma_r3/r4-like"/>
</dbReference>
<dbReference type="InterPro" id="IPR014284">
    <property type="entry name" value="RNA_pol_sigma-70_dom"/>
</dbReference>
<evidence type="ECO:0000259" key="8">
    <source>
        <dbReference type="Pfam" id="PF08281"/>
    </source>
</evidence>
<dbReference type="InterPro" id="IPR036388">
    <property type="entry name" value="WH-like_DNA-bd_sf"/>
</dbReference>
<dbReference type="PANTHER" id="PTHR43133">
    <property type="entry name" value="RNA POLYMERASE ECF-TYPE SIGMA FACTO"/>
    <property type="match status" value="1"/>
</dbReference>
<evidence type="ECO:0000256" key="3">
    <source>
        <dbReference type="ARBA" id="ARBA00023082"/>
    </source>
</evidence>
<dbReference type="Gene3D" id="1.10.1740.10">
    <property type="match status" value="1"/>
</dbReference>
<dbReference type="RefSeq" id="WP_094407857.1">
    <property type="nucleotide sequence ID" value="NZ_BMJZ01000008.1"/>
</dbReference>
<dbReference type="InterPro" id="IPR039425">
    <property type="entry name" value="RNA_pol_sigma-70-like"/>
</dbReference>
<dbReference type="CDD" id="cd06171">
    <property type="entry name" value="Sigma70_r4"/>
    <property type="match status" value="1"/>
</dbReference>
<comment type="similarity">
    <text evidence="1 6">Belongs to the sigma-70 factor family. ECF subfamily.</text>
</comment>
<keyword evidence="5 6" id="KW-0804">Transcription</keyword>
<reference evidence="9 10" key="1">
    <citation type="submission" date="2017-07" db="EMBL/GenBank/DDBJ databases">
        <title>Elstera cyanobacteriorum sp. nov., a novel bacterium isolated from cyanobacterial aggregates in a eutrophic lake.</title>
        <authorList>
            <person name="Cai H."/>
        </authorList>
    </citation>
    <scope>NUCLEOTIDE SEQUENCE [LARGE SCALE GENOMIC DNA]</scope>
    <source>
        <strain evidence="9 10">TH019</strain>
    </source>
</reference>
<evidence type="ECO:0000259" key="7">
    <source>
        <dbReference type="Pfam" id="PF04542"/>
    </source>
</evidence>
<dbReference type="InterPro" id="IPR000838">
    <property type="entry name" value="RNA_pol_sigma70_ECF_CS"/>
</dbReference>
<evidence type="ECO:0000313" key="9">
    <source>
        <dbReference type="EMBL" id="OYQ20394.1"/>
    </source>
</evidence>
<evidence type="ECO:0000256" key="2">
    <source>
        <dbReference type="ARBA" id="ARBA00023015"/>
    </source>
</evidence>
<dbReference type="SUPFAM" id="SSF88659">
    <property type="entry name" value="Sigma3 and sigma4 domains of RNA polymerase sigma factors"/>
    <property type="match status" value="1"/>
</dbReference>
<dbReference type="GO" id="GO:0016987">
    <property type="term" value="F:sigma factor activity"/>
    <property type="evidence" value="ECO:0007669"/>
    <property type="project" value="UniProtKB-KW"/>
</dbReference>
<dbReference type="Pfam" id="PF08281">
    <property type="entry name" value="Sigma70_r4_2"/>
    <property type="match status" value="1"/>
</dbReference>
<dbReference type="GO" id="GO:0006352">
    <property type="term" value="P:DNA-templated transcription initiation"/>
    <property type="evidence" value="ECO:0007669"/>
    <property type="project" value="InterPro"/>
</dbReference>
<dbReference type="InterPro" id="IPR007627">
    <property type="entry name" value="RNA_pol_sigma70_r2"/>
</dbReference>
<feature type="domain" description="RNA polymerase sigma factor 70 region 4 type 2" evidence="8">
    <location>
        <begin position="142"/>
        <end position="194"/>
    </location>
</feature>
<sequence length="208" mass="22942">MVLSAFGRAWPRFGKSDARPEHPAGSAAAQRFARIAEGDARAFRELVAEQTPRLTRLATRLLGNQADAEEVVQEALLKVWTKAALWDATRGQPETWIYTICTNLCLDRLRRPKPTVPWAEDFDPPDPSPMADAGLETQARDRQVAAAIAALPDRQRAAVVLTYQEGLSNAVVAEHLGVSVSALEALLVRARRTLRTHLLSWLEEGEAE</sequence>
<proteinExistence type="inferred from homology"/>
<dbReference type="Pfam" id="PF04542">
    <property type="entry name" value="Sigma70_r2"/>
    <property type="match status" value="1"/>
</dbReference>
<keyword evidence="2 6" id="KW-0805">Transcription regulation</keyword>
<dbReference type="Proteomes" id="UP000216361">
    <property type="component" value="Unassembled WGS sequence"/>
</dbReference>
<dbReference type="SUPFAM" id="SSF88946">
    <property type="entry name" value="Sigma2 domain of RNA polymerase sigma factors"/>
    <property type="match status" value="1"/>
</dbReference>
<feature type="domain" description="RNA polymerase sigma-70 region 2" evidence="7">
    <location>
        <begin position="47"/>
        <end position="111"/>
    </location>
</feature>
<dbReference type="PANTHER" id="PTHR43133:SF8">
    <property type="entry name" value="RNA POLYMERASE SIGMA FACTOR HI_1459-RELATED"/>
    <property type="match status" value="1"/>
</dbReference>
<evidence type="ECO:0000256" key="1">
    <source>
        <dbReference type="ARBA" id="ARBA00010641"/>
    </source>
</evidence>
<name>A0A255XVI9_9PROT</name>
<keyword evidence="3 6" id="KW-0731">Sigma factor</keyword>
<evidence type="ECO:0000256" key="5">
    <source>
        <dbReference type="ARBA" id="ARBA00023163"/>
    </source>
</evidence>
<dbReference type="GO" id="GO:0003677">
    <property type="term" value="F:DNA binding"/>
    <property type="evidence" value="ECO:0007669"/>
    <property type="project" value="UniProtKB-KW"/>
</dbReference>
<accession>A0A255XVI9</accession>
<evidence type="ECO:0000313" key="10">
    <source>
        <dbReference type="Proteomes" id="UP000216361"/>
    </source>
</evidence>
<dbReference type="NCBIfam" id="TIGR02937">
    <property type="entry name" value="sigma70-ECF"/>
    <property type="match status" value="1"/>
</dbReference>
<keyword evidence="10" id="KW-1185">Reference proteome</keyword>
<protein>
    <recommendedName>
        <fullName evidence="6">RNA polymerase sigma factor</fullName>
    </recommendedName>
</protein>
<dbReference type="AlphaFoldDB" id="A0A255XVI9"/>
<dbReference type="InterPro" id="IPR013249">
    <property type="entry name" value="RNA_pol_sigma70_r4_t2"/>
</dbReference>
<dbReference type="EMBL" id="NOXS01000028">
    <property type="protein sequence ID" value="OYQ20394.1"/>
    <property type="molecule type" value="Genomic_DNA"/>
</dbReference>
<organism evidence="9 10">
    <name type="scientific">Elstera cyanobacteriorum</name>
    <dbReference type="NCBI Taxonomy" id="2022747"/>
    <lineage>
        <taxon>Bacteria</taxon>
        <taxon>Pseudomonadati</taxon>
        <taxon>Pseudomonadota</taxon>
        <taxon>Alphaproteobacteria</taxon>
        <taxon>Rhodospirillales</taxon>
        <taxon>Rhodospirillaceae</taxon>
        <taxon>Elstera</taxon>
    </lineage>
</organism>
<evidence type="ECO:0000256" key="6">
    <source>
        <dbReference type="RuleBase" id="RU000716"/>
    </source>
</evidence>
<evidence type="ECO:0000256" key="4">
    <source>
        <dbReference type="ARBA" id="ARBA00023125"/>
    </source>
</evidence>
<dbReference type="OrthoDB" id="9780326at2"/>
<dbReference type="PROSITE" id="PS01063">
    <property type="entry name" value="SIGMA70_ECF"/>
    <property type="match status" value="1"/>
</dbReference>
<keyword evidence="4 6" id="KW-0238">DNA-binding</keyword>
<comment type="caution">
    <text evidence="9">The sequence shown here is derived from an EMBL/GenBank/DDBJ whole genome shotgun (WGS) entry which is preliminary data.</text>
</comment>
<dbReference type="Gene3D" id="1.10.10.10">
    <property type="entry name" value="Winged helix-like DNA-binding domain superfamily/Winged helix DNA-binding domain"/>
    <property type="match status" value="1"/>
</dbReference>
<dbReference type="InterPro" id="IPR013325">
    <property type="entry name" value="RNA_pol_sigma_r2"/>
</dbReference>
<gene>
    <name evidence="9" type="ORF">CHR90_04810</name>
</gene>